<comment type="similarity">
    <text evidence="2">Belongs to the copper type II ascorbate-dependent monooxygenase family.</text>
</comment>
<evidence type="ECO:0000256" key="7">
    <source>
        <dbReference type="ARBA" id="ARBA00023002"/>
    </source>
</evidence>
<dbReference type="GO" id="GO:0016020">
    <property type="term" value="C:membrane"/>
    <property type="evidence" value="ECO:0007669"/>
    <property type="project" value="InterPro"/>
</dbReference>
<name>A0A922M800_SPOEX</name>
<evidence type="ECO:0000259" key="16">
    <source>
        <dbReference type="Pfam" id="PF01082"/>
    </source>
</evidence>
<evidence type="ECO:0000256" key="11">
    <source>
        <dbReference type="ARBA" id="ARBA00023180"/>
    </source>
</evidence>
<dbReference type="GO" id="GO:0005507">
    <property type="term" value="F:copper ion binding"/>
    <property type="evidence" value="ECO:0007669"/>
    <property type="project" value="InterPro"/>
</dbReference>
<keyword evidence="8 13" id="KW-0186">Copper</keyword>
<dbReference type="InterPro" id="IPR024548">
    <property type="entry name" value="Cu2_monoox_C"/>
</dbReference>
<keyword evidence="5 13" id="KW-0479">Metal-binding</keyword>
<dbReference type="AlphaFoldDB" id="A0A922M800"/>
<dbReference type="InterPro" id="IPR008977">
    <property type="entry name" value="PHM/PNGase_F_dom_sf"/>
</dbReference>
<comment type="caution">
    <text evidence="18">The sequence shown here is derived from an EMBL/GenBank/DDBJ whole genome shotgun (WGS) entry which is preliminary data.</text>
</comment>
<dbReference type="Pfam" id="PF01082">
    <property type="entry name" value="Cu2_monooxygen"/>
    <property type="match status" value="1"/>
</dbReference>
<comment type="cofactor">
    <cofactor evidence="13">
        <name>Cu(2+)</name>
        <dbReference type="ChEBI" id="CHEBI:29036"/>
    </cofactor>
    <text evidence="13">Binds 2 Cu(2+) ions per subunit.</text>
</comment>
<dbReference type="InterPro" id="IPR014783">
    <property type="entry name" value="Cu2_ascorb_mOase_CS-2"/>
</dbReference>
<feature type="binding site" evidence="13">
    <location>
        <position position="69"/>
    </location>
    <ligand>
        <name>Cu(2+)</name>
        <dbReference type="ChEBI" id="CHEBI:29036"/>
        <label>1</label>
        <note>catalytic</note>
    </ligand>
</feature>
<dbReference type="PRINTS" id="PR00790">
    <property type="entry name" value="PAMONOXGNASE"/>
</dbReference>
<dbReference type="GO" id="GO:0006518">
    <property type="term" value="P:peptide metabolic process"/>
    <property type="evidence" value="ECO:0007669"/>
    <property type="project" value="InterPro"/>
</dbReference>
<dbReference type="Gene3D" id="2.60.120.310">
    <property type="entry name" value="Copper type II, ascorbate-dependent monooxygenase, N-terminal domain"/>
    <property type="match status" value="1"/>
</dbReference>
<organism evidence="18 19">
    <name type="scientific">Spodoptera exigua</name>
    <name type="common">Beet armyworm</name>
    <name type="synonym">Noctua fulgens</name>
    <dbReference type="NCBI Taxonomy" id="7107"/>
    <lineage>
        <taxon>Eukaryota</taxon>
        <taxon>Metazoa</taxon>
        <taxon>Ecdysozoa</taxon>
        <taxon>Arthropoda</taxon>
        <taxon>Hexapoda</taxon>
        <taxon>Insecta</taxon>
        <taxon>Pterygota</taxon>
        <taxon>Neoptera</taxon>
        <taxon>Endopterygota</taxon>
        <taxon>Lepidoptera</taxon>
        <taxon>Glossata</taxon>
        <taxon>Ditrysia</taxon>
        <taxon>Noctuoidea</taxon>
        <taxon>Noctuidae</taxon>
        <taxon>Amphipyrinae</taxon>
        <taxon>Spodoptera</taxon>
    </lineage>
</organism>
<evidence type="ECO:0000256" key="4">
    <source>
        <dbReference type="ARBA" id="ARBA00022525"/>
    </source>
</evidence>
<evidence type="ECO:0000256" key="5">
    <source>
        <dbReference type="ARBA" id="ARBA00022723"/>
    </source>
</evidence>
<evidence type="ECO:0000259" key="17">
    <source>
        <dbReference type="Pfam" id="PF03712"/>
    </source>
</evidence>
<keyword evidence="11" id="KW-0325">Glycoprotein</keyword>
<evidence type="ECO:0000256" key="10">
    <source>
        <dbReference type="ARBA" id="ARBA00023157"/>
    </source>
</evidence>
<evidence type="ECO:0000256" key="15">
    <source>
        <dbReference type="SAM" id="SignalP"/>
    </source>
</evidence>
<evidence type="ECO:0000256" key="3">
    <source>
        <dbReference type="ARBA" id="ARBA00012689"/>
    </source>
</evidence>
<feature type="domain" description="Copper type II ascorbate-dependent monooxygenase N-terminal" evidence="16">
    <location>
        <begin position="27"/>
        <end position="150"/>
    </location>
</feature>
<evidence type="ECO:0000313" key="19">
    <source>
        <dbReference type="Proteomes" id="UP000814243"/>
    </source>
</evidence>
<dbReference type="PANTHER" id="PTHR10680">
    <property type="entry name" value="PEPTIDYL-GLYCINE ALPHA-AMIDATING MONOOXYGENASE"/>
    <property type="match status" value="1"/>
</dbReference>
<comment type="catalytic activity">
    <reaction evidence="12">
        <text>a [peptide]-C-terminal glycine + 2 L-ascorbate + O2 = a [peptide]-C-terminal (2S)-2-hydroxyglycine + 2 monodehydro-L-ascorbate radical + H2O</text>
        <dbReference type="Rhea" id="RHEA:21452"/>
        <dbReference type="Rhea" id="RHEA-COMP:13486"/>
        <dbReference type="Rhea" id="RHEA-COMP:15321"/>
        <dbReference type="ChEBI" id="CHEBI:15377"/>
        <dbReference type="ChEBI" id="CHEBI:15379"/>
        <dbReference type="ChEBI" id="CHEBI:38290"/>
        <dbReference type="ChEBI" id="CHEBI:59513"/>
        <dbReference type="ChEBI" id="CHEBI:137000"/>
        <dbReference type="ChEBI" id="CHEBI:142768"/>
        <dbReference type="EC" id="1.14.17.3"/>
    </reaction>
</comment>
<evidence type="ECO:0000256" key="1">
    <source>
        <dbReference type="ARBA" id="ARBA00004613"/>
    </source>
</evidence>
<feature type="binding site" evidence="13">
    <location>
        <position position="70"/>
    </location>
    <ligand>
        <name>Cu(2+)</name>
        <dbReference type="ChEBI" id="CHEBI:29036"/>
        <label>1</label>
        <note>catalytic</note>
    </ligand>
</feature>
<accession>A0A922M800</accession>
<protein>
    <recommendedName>
        <fullName evidence="3">peptidylglycine monooxygenase</fullName>
        <ecNumber evidence="3">1.14.17.3</ecNumber>
    </recommendedName>
</protein>
<feature type="binding site" evidence="13">
    <location>
        <position position="262"/>
    </location>
    <ligand>
        <name>Cu(2+)</name>
        <dbReference type="ChEBI" id="CHEBI:29036"/>
        <label>1</label>
        <note>catalytic</note>
    </ligand>
</feature>
<keyword evidence="9" id="KW-0503">Monooxygenase</keyword>
<feature type="disulfide bond" evidence="14">
    <location>
        <begin position="43"/>
        <end position="88"/>
    </location>
</feature>
<keyword evidence="4" id="KW-0964">Secreted</keyword>
<comment type="subcellular location">
    <subcellularLocation>
        <location evidence="1">Secreted</location>
    </subcellularLocation>
</comment>
<proteinExistence type="inferred from homology"/>
<dbReference type="Proteomes" id="UP000814243">
    <property type="component" value="Unassembled WGS sequence"/>
</dbReference>
<dbReference type="InterPro" id="IPR036939">
    <property type="entry name" value="Cu2_ascorb_mOase_N_sf"/>
</dbReference>
<evidence type="ECO:0000256" key="2">
    <source>
        <dbReference type="ARBA" id="ARBA00010676"/>
    </source>
</evidence>
<feature type="signal peptide" evidence="15">
    <location>
        <begin position="1"/>
        <end position="20"/>
    </location>
</feature>
<keyword evidence="6 15" id="KW-0732">Signal</keyword>
<dbReference type="Pfam" id="PF03712">
    <property type="entry name" value="Cu2_monoox_C"/>
    <property type="match status" value="1"/>
</dbReference>
<reference evidence="18" key="1">
    <citation type="journal article" date="2021" name="G3 (Bethesda)">
        <title>Genome and transcriptome analysis of the beet armyworm Spodoptera exigua reveals targets for pest control. .</title>
        <authorList>
            <person name="Simon S."/>
            <person name="Breeschoten T."/>
            <person name="Jansen H.J."/>
            <person name="Dirks R.P."/>
            <person name="Schranz M.E."/>
            <person name="Ros V.I.D."/>
        </authorList>
    </citation>
    <scope>NUCLEOTIDE SEQUENCE</scope>
    <source>
        <strain evidence="18">TB_SE_WUR_2020</strain>
    </source>
</reference>
<dbReference type="InterPro" id="IPR000720">
    <property type="entry name" value="PHM/PAL"/>
</dbReference>
<evidence type="ECO:0000313" key="18">
    <source>
        <dbReference type="EMBL" id="KAH9631552.1"/>
    </source>
</evidence>
<keyword evidence="10 14" id="KW-1015">Disulfide bond</keyword>
<dbReference type="FunFam" id="2.60.120.310:FF:000005">
    <property type="entry name" value="Peptidylglycine alpha-hydroxylating monooxygenase"/>
    <property type="match status" value="1"/>
</dbReference>
<keyword evidence="7" id="KW-0560">Oxidoreductase</keyword>
<evidence type="ECO:0000256" key="8">
    <source>
        <dbReference type="ARBA" id="ARBA00023008"/>
    </source>
</evidence>
<feature type="chain" id="PRO_5037643037" description="peptidylglycine monooxygenase" evidence="15">
    <location>
        <begin position="21"/>
        <end position="307"/>
    </location>
</feature>
<dbReference type="GO" id="GO:0004504">
    <property type="term" value="F:peptidylglycine monooxygenase activity"/>
    <property type="evidence" value="ECO:0007669"/>
    <property type="project" value="UniProtKB-EC"/>
</dbReference>
<feature type="binding site" evidence="13">
    <location>
        <position position="147"/>
    </location>
    <ligand>
        <name>Cu(2+)</name>
        <dbReference type="ChEBI" id="CHEBI:29036"/>
        <label>1</label>
        <note>catalytic</note>
    </ligand>
</feature>
<evidence type="ECO:0000256" key="6">
    <source>
        <dbReference type="ARBA" id="ARBA00022729"/>
    </source>
</evidence>
<sequence>MDKIVFVVFATLSCVLFASAIEIDTYDFLMPNVWPHKDELYLCTPIRISPHSNYYLVGFEPNATMHTAHHMLLYGCSEPGSNESVWNCGEMQTNDIDSLYNTASPCRSGSQVVYAWARDAPSLHLPKDVGFLIGKDSPIKYLVLQVHYMHRFPEDKTDNSGVFLKYTKQSGVIPPRKVEHMETACTITENKVIHPFAFRTHTHALGVQVTGYVVRQDENGDVWTLLGRKNPQLPQMFYPVVNTQPIERDDVLAARATNKDEMCNLYLMYWVENDTPLKQKYCFSAGPPHYYWNRARENLMNIPPIEI</sequence>
<dbReference type="EC" id="1.14.17.3" evidence="3"/>
<feature type="binding site" evidence="13">
    <location>
        <position position="203"/>
    </location>
    <ligand>
        <name>Cu(2+)</name>
        <dbReference type="ChEBI" id="CHEBI:29036"/>
        <label>1</label>
        <note>catalytic</note>
    </ligand>
</feature>
<evidence type="ECO:0000256" key="9">
    <source>
        <dbReference type="ARBA" id="ARBA00023033"/>
    </source>
</evidence>
<feature type="disulfide bond" evidence="14">
    <location>
        <begin position="185"/>
        <end position="282"/>
    </location>
</feature>
<dbReference type="PANTHER" id="PTHR10680:SF14">
    <property type="entry name" value="PEPTIDYL-GLYCINE ALPHA-AMIDATING MONOOXYGENASE"/>
    <property type="match status" value="1"/>
</dbReference>
<evidence type="ECO:0000256" key="12">
    <source>
        <dbReference type="ARBA" id="ARBA00048431"/>
    </source>
</evidence>
<gene>
    <name evidence="18" type="ORF">HF086_004713</name>
</gene>
<evidence type="ECO:0000256" key="14">
    <source>
        <dbReference type="PIRSR" id="PIRSR600720-3"/>
    </source>
</evidence>
<dbReference type="EMBL" id="JACEFF010000758">
    <property type="protein sequence ID" value="KAH9631552.1"/>
    <property type="molecule type" value="Genomic_DNA"/>
</dbReference>
<feature type="binding site" evidence="13">
    <location>
        <position position="201"/>
    </location>
    <ligand>
        <name>Cu(2+)</name>
        <dbReference type="ChEBI" id="CHEBI:29036"/>
        <label>1</label>
        <note>catalytic</note>
    </ligand>
</feature>
<evidence type="ECO:0000256" key="13">
    <source>
        <dbReference type="PIRSR" id="PIRSR600720-2"/>
    </source>
</evidence>
<feature type="domain" description="Copper type II ascorbate-dependent monooxygenase C-terminal" evidence="17">
    <location>
        <begin position="162"/>
        <end position="257"/>
    </location>
</feature>
<dbReference type="SUPFAM" id="SSF49742">
    <property type="entry name" value="PHM/PNGase F"/>
    <property type="match status" value="2"/>
</dbReference>
<dbReference type="InterPro" id="IPR000323">
    <property type="entry name" value="Cu2_ascorb_mOase_N"/>
</dbReference>
<feature type="disulfide bond" evidence="14">
    <location>
        <begin position="76"/>
        <end position="106"/>
    </location>
</feature>
<dbReference type="PROSITE" id="PS00085">
    <property type="entry name" value="CU2_MONOOXYGENASE_2"/>
    <property type="match status" value="1"/>
</dbReference>
<dbReference type="GO" id="GO:0005576">
    <property type="term" value="C:extracellular region"/>
    <property type="evidence" value="ECO:0007669"/>
    <property type="project" value="UniProtKB-SubCell"/>
</dbReference>